<gene>
    <name evidence="2" type="ORF">SAMN05421508_101139</name>
</gene>
<evidence type="ECO:0000313" key="3">
    <source>
        <dbReference type="Proteomes" id="UP000219621"/>
    </source>
</evidence>
<evidence type="ECO:0000256" key="1">
    <source>
        <dbReference type="SAM" id="Coils"/>
    </source>
</evidence>
<feature type="coiled-coil region" evidence="1">
    <location>
        <begin position="64"/>
        <end position="106"/>
    </location>
</feature>
<dbReference type="AlphaFoldDB" id="A0A286G1X0"/>
<name>A0A286G1X0_9PROT</name>
<dbReference type="OrthoDB" id="7269965at2"/>
<dbReference type="SUPFAM" id="SSF75708">
    <property type="entry name" value="Chemotaxis phosphatase CheZ"/>
    <property type="match status" value="1"/>
</dbReference>
<dbReference type="InterPro" id="IPR007439">
    <property type="entry name" value="Chemotax_Pase_CheZ"/>
</dbReference>
<dbReference type="GO" id="GO:0003824">
    <property type="term" value="F:catalytic activity"/>
    <property type="evidence" value="ECO:0007669"/>
    <property type="project" value="InterPro"/>
</dbReference>
<proteinExistence type="predicted"/>
<organism evidence="2 3">
    <name type="scientific">Caenispirillum bisanense</name>
    <dbReference type="NCBI Taxonomy" id="414052"/>
    <lineage>
        <taxon>Bacteria</taxon>
        <taxon>Pseudomonadati</taxon>
        <taxon>Pseudomonadota</taxon>
        <taxon>Alphaproteobacteria</taxon>
        <taxon>Rhodospirillales</taxon>
        <taxon>Novispirillaceae</taxon>
        <taxon>Caenispirillum</taxon>
    </lineage>
</organism>
<evidence type="ECO:0000313" key="2">
    <source>
        <dbReference type="EMBL" id="SOD89179.1"/>
    </source>
</evidence>
<dbReference type="GO" id="GO:0050920">
    <property type="term" value="P:regulation of chemotaxis"/>
    <property type="evidence" value="ECO:0007669"/>
    <property type="project" value="InterPro"/>
</dbReference>
<dbReference type="GO" id="GO:0009288">
    <property type="term" value="C:bacterial-type flagellum"/>
    <property type="evidence" value="ECO:0007669"/>
    <property type="project" value="InterPro"/>
</dbReference>
<reference evidence="2 3" key="1">
    <citation type="submission" date="2017-09" db="EMBL/GenBank/DDBJ databases">
        <authorList>
            <person name="Ehlers B."/>
            <person name="Leendertz F.H."/>
        </authorList>
    </citation>
    <scope>NUCLEOTIDE SEQUENCE [LARGE SCALE GENOMIC DNA]</scope>
    <source>
        <strain evidence="2 3">USBA 140</strain>
    </source>
</reference>
<dbReference type="Pfam" id="PF04344">
    <property type="entry name" value="CheZ"/>
    <property type="match status" value="1"/>
</dbReference>
<dbReference type="RefSeq" id="WP_097277058.1">
    <property type="nucleotide sequence ID" value="NZ_OCNJ01000001.1"/>
</dbReference>
<dbReference type="Gene3D" id="1.10.287.500">
    <property type="entry name" value="Helix hairpin bin"/>
    <property type="match status" value="1"/>
</dbReference>
<accession>A0A286G1X0</accession>
<sequence length="263" mass="29005">MSKKLFTAELRRMQQAGAAPADGAAAPAGAASAVPGTAMDAEAFLQLSEQLKALDTFVRERLGDEAHEQAKQEAERAREAAEMSSLEKQRQEVELLKMEIHALANCIQQTKKEIAALRSNDKDHDRLLAVASELDAVVGSTEGATDSILNAAEKIDALAQGIQAQEQDGFIRHQAEEISEHILNIFEACNFQDITGQRITKVVNTLKFVEERVERMIEIWGRDTFANIIPEDAVPQDEEKRLLNGPALENKGISQDEIDKLFD</sequence>
<keyword evidence="3" id="KW-1185">Reference proteome</keyword>
<dbReference type="Proteomes" id="UP000219621">
    <property type="component" value="Unassembled WGS sequence"/>
</dbReference>
<protein>
    <submittedName>
        <fullName evidence="2">Chemotaxis protein CheZ</fullName>
    </submittedName>
</protein>
<dbReference type="EMBL" id="OCNJ01000001">
    <property type="protein sequence ID" value="SOD89179.1"/>
    <property type="molecule type" value="Genomic_DNA"/>
</dbReference>
<keyword evidence="1" id="KW-0175">Coiled coil</keyword>